<dbReference type="RefSeq" id="WP_114120013.1">
    <property type="nucleotide sequence ID" value="NZ_JPWA01000001.1"/>
</dbReference>
<reference evidence="1 2" key="1">
    <citation type="submission" date="2014-07" db="EMBL/GenBank/DDBJ databases">
        <title>Draft genome sequence of Thalassospira xianhensis P-4 (MCCC 1A02616).</title>
        <authorList>
            <person name="Lai Q."/>
            <person name="Shao Z."/>
        </authorList>
    </citation>
    <scope>NUCLEOTIDE SEQUENCE [LARGE SCALE GENOMIC DNA]</scope>
    <source>
        <strain evidence="1 2">MCCC 1A02616</strain>
    </source>
</reference>
<evidence type="ECO:0000313" key="2">
    <source>
        <dbReference type="Proteomes" id="UP000252419"/>
    </source>
</evidence>
<evidence type="ECO:0000313" key="1">
    <source>
        <dbReference type="EMBL" id="RCK07559.1"/>
    </source>
</evidence>
<accession>A0A367UHB9</accession>
<gene>
    <name evidence="1" type="ORF">TH5_00290</name>
</gene>
<dbReference type="EMBL" id="JPWA01000001">
    <property type="protein sequence ID" value="RCK07559.1"/>
    <property type="molecule type" value="Genomic_DNA"/>
</dbReference>
<name>A0A367UHB9_9PROT</name>
<dbReference type="Proteomes" id="UP000252419">
    <property type="component" value="Unassembled WGS sequence"/>
</dbReference>
<keyword evidence="2" id="KW-1185">Reference proteome</keyword>
<organism evidence="1 2">
    <name type="scientific">Thalassospira xianhensis MCCC 1A02616</name>
    <dbReference type="NCBI Taxonomy" id="1177929"/>
    <lineage>
        <taxon>Bacteria</taxon>
        <taxon>Pseudomonadati</taxon>
        <taxon>Pseudomonadota</taxon>
        <taxon>Alphaproteobacteria</taxon>
        <taxon>Rhodospirillales</taxon>
        <taxon>Thalassospiraceae</taxon>
        <taxon>Thalassospira</taxon>
    </lineage>
</organism>
<proteinExistence type="predicted"/>
<comment type="caution">
    <text evidence="1">The sequence shown here is derived from an EMBL/GenBank/DDBJ whole genome shotgun (WGS) entry which is preliminary data.</text>
</comment>
<sequence length="330" mass="37569">MIIDDVKFVFAANYIPSRPIFIEHGKPLMLPSNSQGGKNIYVEDSIPLTIEEIDCASFVQAGVFRTGLASRESEAIELKLMTDGEHFYSPLQNSPKEYLEHRISFERSHIPDDAISLNPEVVSRHGKIKSSDRGMVISRLLEHAGKLIICNGQAYCKTGEPFFLYNPSTHTFSATMLNDWEEYSSPHLVRPDKIHDYLTTYFDGVYPEPEFEGRCDISRTDPYKLEPQKALLMKTCFEVEREMRSVILDQPVENFAVYAALRDVMATPITEPTEELLEAADAAIALMESERWGREDARKRLSFARKWYGTFPKADIAEASQEAISERTPR</sequence>
<protein>
    <submittedName>
        <fullName evidence="1">Uncharacterized protein</fullName>
    </submittedName>
</protein>
<dbReference type="AlphaFoldDB" id="A0A367UHB9"/>